<protein>
    <submittedName>
        <fullName evidence="2">Type VI secretion system protein TssA</fullName>
    </submittedName>
</protein>
<dbReference type="Pfam" id="PF06812">
    <property type="entry name" value="ImpA_N"/>
    <property type="match status" value="1"/>
</dbReference>
<sequence length="381" mass="41543">MPTPQIFDIEELLQPVEGDSECGIDLRENASADYYTVKDARSAARAAERSMDVEDDAGGLLPEWRTILEVSPRILRTQAKDLEVTAWFIEALLRAEGYAGLRDGFALARGLVERFWDNLYPAPDEDGISTRVGPLTGLNGESADGTLIQPVRKVPLTLGDIPYSLWQYEQAIELAKITDEARRQARIDNGAVTWEQFEQSVRETPASEFKTLLEDIQGAIDEFEALGKVLYDKAGYDAPPAGNIRNVLTAALDAVNYAARDRLATLGGEEPAVEESVSASTDMVATGGGGGAVAAAGAKVQASGTVTTREEAFKVLLQVADFFRKTEPHSPISYTLEEVVRRGRMSLQELLQELITDEETRRQFFIASGAKAPPPAEQSGY</sequence>
<proteinExistence type="predicted"/>
<gene>
    <name evidence="2" type="primary">tssA</name>
    <name evidence="2" type="ORF">DM194_03680</name>
</gene>
<evidence type="ECO:0000313" key="2">
    <source>
        <dbReference type="EMBL" id="AWU93429.1"/>
    </source>
</evidence>
<organism evidence="2 3">
    <name type="scientific">Azospirillum ramasamyi</name>
    <dbReference type="NCBI Taxonomy" id="682998"/>
    <lineage>
        <taxon>Bacteria</taxon>
        <taxon>Pseudomonadati</taxon>
        <taxon>Pseudomonadota</taxon>
        <taxon>Alphaproteobacteria</taxon>
        <taxon>Rhodospirillales</taxon>
        <taxon>Azospirillaceae</taxon>
        <taxon>Azospirillum</taxon>
    </lineage>
</organism>
<dbReference type="InterPro" id="IPR010657">
    <property type="entry name" value="ImpA_N"/>
</dbReference>
<feature type="domain" description="ImpA N-terminal" evidence="1">
    <location>
        <begin position="13"/>
        <end position="139"/>
    </location>
</feature>
<keyword evidence="3" id="KW-1185">Reference proteome</keyword>
<evidence type="ECO:0000313" key="3">
    <source>
        <dbReference type="Proteomes" id="UP000249605"/>
    </source>
</evidence>
<dbReference type="EMBL" id="CP029829">
    <property type="protein sequence ID" value="AWU93429.1"/>
    <property type="molecule type" value="Genomic_DNA"/>
</dbReference>
<reference evidence="2 3" key="1">
    <citation type="journal article" date="2019" name="Int. J. Syst. Evol. Microbiol.">
        <title>Azospirillum ramasamyi sp. nov., a novel diazotrophic bacterium isolated from fermented bovine products.</title>
        <authorList>
            <person name="Anandham R."/>
            <person name="Heo J."/>
            <person name="Krishnamoorthy R."/>
            <person name="SenthilKumar M."/>
            <person name="Gopal N.O."/>
            <person name="Kim S.J."/>
            <person name="Kwon S.W."/>
        </authorList>
    </citation>
    <scope>NUCLEOTIDE SEQUENCE [LARGE SCALE GENOMIC DNA]</scope>
    <source>
        <strain evidence="2 3">M2T2B2</strain>
    </source>
</reference>
<dbReference type="PANTHER" id="PTHR37951:SF1">
    <property type="entry name" value="TYPE VI SECRETION SYSTEM COMPONENT TSSA1"/>
    <property type="match status" value="1"/>
</dbReference>
<dbReference type="NCBIfam" id="TIGR03363">
    <property type="entry name" value="VI_chp_8"/>
    <property type="match status" value="1"/>
</dbReference>
<dbReference type="KEGG" id="azm:DM194_03680"/>
<dbReference type="Proteomes" id="UP000249605">
    <property type="component" value="Chromosome"/>
</dbReference>
<dbReference type="PANTHER" id="PTHR37951">
    <property type="entry name" value="CYTOPLASMIC PROTEIN-RELATED"/>
    <property type="match status" value="1"/>
</dbReference>
<evidence type="ECO:0000259" key="1">
    <source>
        <dbReference type="Pfam" id="PF06812"/>
    </source>
</evidence>
<dbReference type="RefSeq" id="WP_111065971.1">
    <property type="nucleotide sequence ID" value="NZ_CP029829.1"/>
</dbReference>
<name>A0A2U9S723_9PROT</name>
<dbReference type="InterPro" id="IPR017740">
    <property type="entry name" value="TssA-like"/>
</dbReference>
<accession>A0A2U9S723</accession>
<dbReference type="AlphaFoldDB" id="A0A2U9S723"/>
<dbReference type="OrthoDB" id="9771118at2"/>